<evidence type="ECO:0000256" key="6">
    <source>
        <dbReference type="ARBA" id="ARBA00022692"/>
    </source>
</evidence>
<evidence type="ECO:0000313" key="12">
    <source>
        <dbReference type="EMBL" id="QJW94303.1"/>
    </source>
</evidence>
<keyword evidence="5" id="KW-0997">Cell inner membrane</keyword>
<keyword evidence="7 9" id="KW-1133">Transmembrane helix</keyword>
<feature type="transmembrane region" description="Helical" evidence="9">
    <location>
        <begin position="217"/>
        <end position="235"/>
    </location>
</feature>
<dbReference type="EMBL" id="CP053452">
    <property type="protein sequence ID" value="QJW94303.1"/>
    <property type="molecule type" value="Genomic_DNA"/>
</dbReference>
<feature type="compositionally biased region" description="Basic and acidic residues" evidence="10">
    <location>
        <begin position="1"/>
        <end position="15"/>
    </location>
</feature>
<feature type="region of interest" description="Disordered" evidence="10">
    <location>
        <begin position="1"/>
        <end position="35"/>
    </location>
</feature>
<dbReference type="PROSITE" id="PS51012">
    <property type="entry name" value="ABC_TM2"/>
    <property type="match status" value="1"/>
</dbReference>
<accession>A0A6M5YLW9</accession>
<keyword evidence="13" id="KW-1185">Reference proteome</keyword>
<comment type="similarity">
    <text evidence="2 9">Belongs to the ABC-2 integral membrane protein family.</text>
</comment>
<dbReference type="PANTHER" id="PTHR30413">
    <property type="entry name" value="INNER MEMBRANE TRANSPORT PERMEASE"/>
    <property type="match status" value="1"/>
</dbReference>
<evidence type="ECO:0000256" key="3">
    <source>
        <dbReference type="ARBA" id="ARBA00022448"/>
    </source>
</evidence>
<evidence type="ECO:0000256" key="9">
    <source>
        <dbReference type="RuleBase" id="RU361157"/>
    </source>
</evidence>
<evidence type="ECO:0000256" key="2">
    <source>
        <dbReference type="ARBA" id="ARBA00007783"/>
    </source>
</evidence>
<name>A0A6M5YLW9_9BACT</name>
<keyword evidence="4 9" id="KW-1003">Cell membrane</keyword>
<gene>
    <name evidence="12" type="ORF">FTUN_1823</name>
</gene>
<feature type="domain" description="ABC transmembrane type-2" evidence="11">
    <location>
        <begin position="75"/>
        <end position="295"/>
    </location>
</feature>
<dbReference type="PANTHER" id="PTHR30413:SF8">
    <property type="entry name" value="TRANSPORT PERMEASE PROTEIN"/>
    <property type="match status" value="1"/>
</dbReference>
<dbReference type="Proteomes" id="UP000503447">
    <property type="component" value="Chromosome"/>
</dbReference>
<evidence type="ECO:0000256" key="5">
    <source>
        <dbReference type="ARBA" id="ARBA00022519"/>
    </source>
</evidence>
<feature type="transmembrane region" description="Helical" evidence="9">
    <location>
        <begin position="74"/>
        <end position="96"/>
    </location>
</feature>
<dbReference type="PRINTS" id="PR00164">
    <property type="entry name" value="ABC2TRNSPORT"/>
</dbReference>
<evidence type="ECO:0000256" key="10">
    <source>
        <dbReference type="SAM" id="MobiDB-lite"/>
    </source>
</evidence>
<protein>
    <recommendedName>
        <fullName evidence="9">Transport permease protein</fullName>
    </recommendedName>
</protein>
<dbReference type="GO" id="GO:0015920">
    <property type="term" value="P:lipopolysaccharide transport"/>
    <property type="evidence" value="ECO:0007669"/>
    <property type="project" value="TreeGrafter"/>
</dbReference>
<dbReference type="GO" id="GO:0140359">
    <property type="term" value="F:ABC-type transporter activity"/>
    <property type="evidence" value="ECO:0007669"/>
    <property type="project" value="InterPro"/>
</dbReference>
<feature type="transmembrane region" description="Helical" evidence="9">
    <location>
        <begin position="185"/>
        <end position="210"/>
    </location>
</feature>
<proteinExistence type="inferred from homology"/>
<dbReference type="InterPro" id="IPR013525">
    <property type="entry name" value="ABC2_TM"/>
</dbReference>
<feature type="transmembrane region" description="Helical" evidence="9">
    <location>
        <begin position="108"/>
        <end position="136"/>
    </location>
</feature>
<evidence type="ECO:0000256" key="1">
    <source>
        <dbReference type="ARBA" id="ARBA00004429"/>
    </source>
</evidence>
<keyword evidence="8 9" id="KW-0472">Membrane</keyword>
<keyword evidence="3 9" id="KW-0813">Transport</keyword>
<evidence type="ECO:0000256" key="7">
    <source>
        <dbReference type="ARBA" id="ARBA00022989"/>
    </source>
</evidence>
<evidence type="ECO:0000256" key="4">
    <source>
        <dbReference type="ARBA" id="ARBA00022475"/>
    </source>
</evidence>
<evidence type="ECO:0000313" key="13">
    <source>
        <dbReference type="Proteomes" id="UP000503447"/>
    </source>
</evidence>
<feature type="transmembrane region" description="Helical" evidence="9">
    <location>
        <begin position="271"/>
        <end position="292"/>
    </location>
</feature>
<dbReference type="Pfam" id="PF01061">
    <property type="entry name" value="ABC2_membrane"/>
    <property type="match status" value="1"/>
</dbReference>
<sequence length="303" mass="32029">MVSDARPEAETRPARSDPAAGSAATAPAPSEPPLTVIEPQTGWALPDLSELWRYRELLFFLALRDIKVRYKQTVLGLGWAVAQPLATMAVFALFLGKMAGASAGVEHYPVFVFAGMVAWTFFGNTVTTAAGSVVANERLVTKIYFPRLIIPLSTVGVGLFDLVIASALLAAMAGAVGIVPGWSVLLLPLVVGSLAVAAAGVGVLLSALIVSQRDFKYVLTFGVQLWMFATPSVYLPTDAIGPTAQTYLPLNPAYGLVLAFRQAALGGAFDWYAFGVSSAVGLLLAVAGLMYFRRVERGFADAI</sequence>
<reference evidence="13" key="1">
    <citation type="submission" date="2020-05" db="EMBL/GenBank/DDBJ databases">
        <title>Frigoriglobus tundricola gen. nov., sp. nov., a psychrotolerant cellulolytic planctomycete of the family Gemmataceae with two divergent copies of 16S rRNA gene.</title>
        <authorList>
            <person name="Kulichevskaya I.S."/>
            <person name="Ivanova A.A."/>
            <person name="Naumoff D.G."/>
            <person name="Beletsky A.V."/>
            <person name="Rijpstra W.I.C."/>
            <person name="Sinninghe Damste J.S."/>
            <person name="Mardanov A.V."/>
            <person name="Ravin N.V."/>
            <person name="Dedysh S.N."/>
        </authorList>
    </citation>
    <scope>NUCLEOTIDE SEQUENCE [LARGE SCALE GENOMIC DNA]</scope>
    <source>
        <strain evidence="13">PL17</strain>
    </source>
</reference>
<dbReference type="GO" id="GO:0043190">
    <property type="term" value="C:ATP-binding cassette (ABC) transporter complex"/>
    <property type="evidence" value="ECO:0007669"/>
    <property type="project" value="InterPro"/>
</dbReference>
<dbReference type="KEGG" id="ftj:FTUN_1823"/>
<feature type="compositionally biased region" description="Low complexity" evidence="10">
    <location>
        <begin position="16"/>
        <end position="28"/>
    </location>
</feature>
<organism evidence="12 13">
    <name type="scientific">Frigoriglobus tundricola</name>
    <dbReference type="NCBI Taxonomy" id="2774151"/>
    <lineage>
        <taxon>Bacteria</taxon>
        <taxon>Pseudomonadati</taxon>
        <taxon>Planctomycetota</taxon>
        <taxon>Planctomycetia</taxon>
        <taxon>Gemmatales</taxon>
        <taxon>Gemmataceae</taxon>
        <taxon>Frigoriglobus</taxon>
    </lineage>
</organism>
<comment type="subcellular location">
    <subcellularLocation>
        <location evidence="1">Cell inner membrane</location>
        <topology evidence="1">Multi-pass membrane protein</topology>
    </subcellularLocation>
    <subcellularLocation>
        <location evidence="9">Cell membrane</location>
        <topology evidence="9">Multi-pass membrane protein</topology>
    </subcellularLocation>
</comment>
<dbReference type="InterPro" id="IPR000412">
    <property type="entry name" value="ABC_2_transport"/>
</dbReference>
<evidence type="ECO:0000256" key="8">
    <source>
        <dbReference type="ARBA" id="ARBA00023136"/>
    </source>
</evidence>
<dbReference type="AlphaFoldDB" id="A0A6M5YLW9"/>
<feature type="transmembrane region" description="Helical" evidence="9">
    <location>
        <begin position="148"/>
        <end position="179"/>
    </location>
</feature>
<keyword evidence="6 9" id="KW-0812">Transmembrane</keyword>
<dbReference type="InterPro" id="IPR047817">
    <property type="entry name" value="ABC2_TM_bact-type"/>
</dbReference>
<evidence type="ECO:0000259" key="11">
    <source>
        <dbReference type="PROSITE" id="PS51012"/>
    </source>
</evidence>